<comment type="subcellular location">
    <subcellularLocation>
        <location evidence="1">Nucleus</location>
    </subcellularLocation>
</comment>
<keyword evidence="6" id="KW-1185">Reference proteome</keyword>
<dbReference type="GO" id="GO:0030688">
    <property type="term" value="C:preribosome, small subunit precursor"/>
    <property type="evidence" value="ECO:0007669"/>
    <property type="project" value="InterPro"/>
</dbReference>
<dbReference type="EMBL" id="JANAWD010000072">
    <property type="protein sequence ID" value="KAJ3488188.1"/>
    <property type="molecule type" value="Genomic_DNA"/>
</dbReference>
<name>A0AAD5V7K5_9APHY</name>
<comment type="similarity">
    <text evidence="2">Belongs to the RRP1 family.</text>
</comment>
<evidence type="ECO:0000313" key="5">
    <source>
        <dbReference type="EMBL" id="KAJ3488188.1"/>
    </source>
</evidence>
<keyword evidence="3" id="KW-0698">rRNA processing</keyword>
<dbReference type="GO" id="GO:0006364">
    <property type="term" value="P:rRNA processing"/>
    <property type="evidence" value="ECO:0007669"/>
    <property type="project" value="UniProtKB-KW"/>
</dbReference>
<dbReference type="InterPro" id="IPR010301">
    <property type="entry name" value="RRP1"/>
</dbReference>
<evidence type="ECO:0000256" key="4">
    <source>
        <dbReference type="ARBA" id="ARBA00023242"/>
    </source>
</evidence>
<dbReference type="AlphaFoldDB" id="A0AAD5V7K5"/>
<evidence type="ECO:0000313" key="6">
    <source>
        <dbReference type="Proteomes" id="UP001212997"/>
    </source>
</evidence>
<organism evidence="5 6">
    <name type="scientific">Meripilus lineatus</name>
    <dbReference type="NCBI Taxonomy" id="2056292"/>
    <lineage>
        <taxon>Eukaryota</taxon>
        <taxon>Fungi</taxon>
        <taxon>Dikarya</taxon>
        <taxon>Basidiomycota</taxon>
        <taxon>Agaricomycotina</taxon>
        <taxon>Agaricomycetes</taxon>
        <taxon>Polyporales</taxon>
        <taxon>Meripilaceae</taxon>
        <taxon>Meripilus</taxon>
    </lineage>
</organism>
<reference evidence="5" key="1">
    <citation type="submission" date="2022-07" db="EMBL/GenBank/DDBJ databases">
        <title>Genome Sequence of Physisporinus lineatus.</title>
        <authorList>
            <person name="Buettner E."/>
        </authorList>
    </citation>
    <scope>NUCLEOTIDE SEQUENCE</scope>
    <source>
        <strain evidence="5">VT162</strain>
    </source>
</reference>
<proteinExistence type="inferred from homology"/>
<protein>
    <recommendedName>
        <fullName evidence="7">Nop52-domain-containing protein</fullName>
    </recommendedName>
</protein>
<sequence length="284" mass="31609">MSELPLGKYLASSDKKTRDKAIKSLTSLLSDPSREALPKPDMAKLWKGIFYCEPVSESIVVVHSSSTLGFWMSDKPLVQQALAAEIAEIVLAISSLHASLDFLRGFWEATVREWSGIDRLRSDDPRVPSSLAYHLADIYLEELDKALDGEESPTPAPLSTLLSPFFTLAARTQSNITFQRIQTALFDPLFVALSPPREDEPPTPKRRRLSTPSYNALITNSCSTNPTSEGALEAAPLKKLLLRRMFDIGSESDTRDSNRRKLYAIWRSHVEEDEDTDGKPVDAS</sequence>
<dbReference type="Proteomes" id="UP001212997">
    <property type="component" value="Unassembled WGS sequence"/>
</dbReference>
<evidence type="ECO:0008006" key="7">
    <source>
        <dbReference type="Google" id="ProtNLM"/>
    </source>
</evidence>
<comment type="caution">
    <text evidence="5">The sequence shown here is derived from an EMBL/GenBank/DDBJ whole genome shotgun (WGS) entry which is preliminary data.</text>
</comment>
<dbReference type="PANTHER" id="PTHR13026:SF0">
    <property type="entry name" value="RIBOSOMAL RNA PROCESSING 1B"/>
    <property type="match status" value="1"/>
</dbReference>
<gene>
    <name evidence="5" type="ORF">NLI96_g3002</name>
</gene>
<evidence type="ECO:0000256" key="3">
    <source>
        <dbReference type="ARBA" id="ARBA00022552"/>
    </source>
</evidence>
<keyword evidence="4" id="KW-0539">Nucleus</keyword>
<dbReference type="GO" id="GO:0005634">
    <property type="term" value="C:nucleus"/>
    <property type="evidence" value="ECO:0007669"/>
    <property type="project" value="UniProtKB-SubCell"/>
</dbReference>
<evidence type="ECO:0000256" key="2">
    <source>
        <dbReference type="ARBA" id="ARBA00006374"/>
    </source>
</evidence>
<dbReference type="PANTHER" id="PTHR13026">
    <property type="entry name" value="NNP-1 PROTEIN NOVEL NUCLEAR PROTEIN 1 NOP52"/>
    <property type="match status" value="1"/>
</dbReference>
<dbReference type="Pfam" id="PF05997">
    <property type="entry name" value="Nop52"/>
    <property type="match status" value="2"/>
</dbReference>
<evidence type="ECO:0000256" key="1">
    <source>
        <dbReference type="ARBA" id="ARBA00004123"/>
    </source>
</evidence>
<accession>A0AAD5V7K5</accession>